<dbReference type="EMBL" id="CP096022">
    <property type="protein sequence ID" value="UPM45211.1"/>
    <property type="molecule type" value="Genomic_DNA"/>
</dbReference>
<geneLocation type="plasmid" evidence="1 2">
    <name>unnamed3</name>
</geneLocation>
<name>A0A8U0A7N9_9EURY</name>
<evidence type="ECO:0000313" key="1">
    <source>
        <dbReference type="EMBL" id="UPM45211.1"/>
    </source>
</evidence>
<evidence type="ECO:0000313" key="2">
    <source>
        <dbReference type="Proteomes" id="UP000831768"/>
    </source>
</evidence>
<gene>
    <name evidence="1" type="ORF">MW046_17835</name>
</gene>
<protein>
    <submittedName>
        <fullName evidence="1">Uncharacterized protein</fullName>
    </submittedName>
</protein>
<keyword evidence="2" id="KW-1185">Reference proteome</keyword>
<keyword evidence="1" id="KW-0614">Plasmid</keyword>
<dbReference type="GeneID" id="71929948"/>
<dbReference type="AlphaFoldDB" id="A0A8U0A7N9"/>
<proteinExistence type="predicted"/>
<organism evidence="1 2">
    <name type="scientific">Halocatena salina</name>
    <dbReference type="NCBI Taxonomy" id="2934340"/>
    <lineage>
        <taxon>Archaea</taxon>
        <taxon>Methanobacteriati</taxon>
        <taxon>Methanobacteriota</taxon>
        <taxon>Stenosarchaea group</taxon>
        <taxon>Halobacteria</taxon>
        <taxon>Halobacteriales</taxon>
        <taxon>Natronomonadaceae</taxon>
        <taxon>Halocatena</taxon>
    </lineage>
</organism>
<accession>A0A8U0A7N9</accession>
<dbReference type="KEGG" id="haad:MW046_17835"/>
<dbReference type="RefSeq" id="WP_247995865.1">
    <property type="nucleotide sequence ID" value="NZ_CP096022.1"/>
</dbReference>
<dbReference type="Proteomes" id="UP000831768">
    <property type="component" value="Plasmid unnamed3"/>
</dbReference>
<sequence>MSTNTTDFSHFLAMDSVPFFTTFELLRAPSSSRAAVHESVVYVTSISVPLVESPVATAPVSALYTASPADGWDGGDSVTALTSVPLPST</sequence>
<reference evidence="1" key="1">
    <citation type="submission" date="2022-04" db="EMBL/GenBank/DDBJ databases">
        <title>Halocatena sp. nov., isolated from a salt lake.</title>
        <authorList>
            <person name="Cui H.-L."/>
        </authorList>
    </citation>
    <scope>NUCLEOTIDE SEQUENCE</scope>
    <source>
        <strain evidence="1">AD-1</strain>
        <plasmid evidence="1">unnamed3</plasmid>
    </source>
</reference>